<dbReference type="AGR" id="WB:WBGene00018651"/>
<feature type="domain" description="Galectin" evidence="5">
    <location>
        <begin position="101"/>
        <end position="226"/>
    </location>
</feature>
<dbReference type="PeptideAtlas" id="Q9GZD8"/>
<evidence type="ECO:0000313" key="8">
    <source>
        <dbReference type="WormBase" id="F49F1.11"/>
    </source>
</evidence>
<proteinExistence type="predicted"/>
<dbReference type="AlphaFoldDB" id="Q9GZD8"/>
<evidence type="ECO:0000313" key="7">
    <source>
        <dbReference type="Proteomes" id="UP000001940"/>
    </source>
</evidence>
<dbReference type="WormBase" id="F49F1.11">
    <property type="protein sequence ID" value="CE49000"/>
    <property type="gene ID" value="WBGene00018651"/>
</dbReference>
<dbReference type="UCSC" id="F49F1.11">
    <property type="organism name" value="c. elegans"/>
</dbReference>
<dbReference type="STRING" id="6239.F49F1.11.1"/>
<dbReference type="FunCoup" id="Q9GZD8">
    <property type="interactions" value="7"/>
</dbReference>
<dbReference type="Proteomes" id="UP000001940">
    <property type="component" value="Chromosome IV"/>
</dbReference>
<feature type="signal peptide" evidence="4">
    <location>
        <begin position="1"/>
        <end position="16"/>
    </location>
</feature>
<dbReference type="SMART" id="SM00908">
    <property type="entry name" value="Gal-bind_lectin"/>
    <property type="match status" value="1"/>
</dbReference>
<dbReference type="InterPro" id="IPR013320">
    <property type="entry name" value="ConA-like_dom_sf"/>
</dbReference>
<dbReference type="HOGENOM" id="CLU_1176357_0_0_1"/>
<accession>Q9GZD8</accession>
<dbReference type="InParanoid" id="Q9GZD8"/>
<dbReference type="PaxDb" id="6239-F49F1.11"/>
<evidence type="ECO:0000256" key="4">
    <source>
        <dbReference type="SAM" id="SignalP"/>
    </source>
</evidence>
<dbReference type="Gene3D" id="2.60.120.200">
    <property type="match status" value="1"/>
</dbReference>
<dbReference type="GO" id="GO:0030246">
    <property type="term" value="F:carbohydrate binding"/>
    <property type="evidence" value="ECO:0000318"/>
    <property type="project" value="GO_Central"/>
</dbReference>
<keyword evidence="4" id="KW-0732">Signal</keyword>
<dbReference type="InterPro" id="IPR001079">
    <property type="entry name" value="Galectin_CRD"/>
</dbReference>
<evidence type="ECO:0000313" key="6">
    <source>
        <dbReference type="EMBL" id="CCD66753.2"/>
    </source>
</evidence>
<dbReference type="SMART" id="SM00276">
    <property type="entry name" value="GLECT"/>
    <property type="match status" value="1"/>
</dbReference>
<organism evidence="6 7">
    <name type="scientific">Caenorhabditis elegans</name>
    <dbReference type="NCBI Taxonomy" id="6239"/>
    <lineage>
        <taxon>Eukaryota</taxon>
        <taxon>Metazoa</taxon>
        <taxon>Ecdysozoa</taxon>
        <taxon>Nematoda</taxon>
        <taxon>Chromadorea</taxon>
        <taxon>Rhabditida</taxon>
        <taxon>Rhabditina</taxon>
        <taxon>Rhabditomorpha</taxon>
        <taxon>Rhabditoidea</taxon>
        <taxon>Rhabditidae</taxon>
        <taxon>Peloderinae</taxon>
        <taxon>Caenorhabditis</taxon>
    </lineage>
</organism>
<dbReference type="Reactome" id="R-CEL-6798695">
    <property type="pathway name" value="Neutrophil degranulation"/>
</dbReference>
<dbReference type="PROSITE" id="PS51304">
    <property type="entry name" value="GALECTIN"/>
    <property type="match status" value="1"/>
</dbReference>
<evidence type="ECO:0000256" key="2">
    <source>
        <dbReference type="RuleBase" id="RU102079"/>
    </source>
</evidence>
<dbReference type="EMBL" id="BX284604">
    <property type="protein sequence ID" value="CCD66753.2"/>
    <property type="molecule type" value="Genomic_DNA"/>
</dbReference>
<dbReference type="PIR" id="T33702">
    <property type="entry name" value="T33702"/>
</dbReference>
<sequence length="227" mass="25803">MRLVLLLLTLLVLVSGYFSDNDRKKVKKISIVHYDSTSSSSSEEHRHRPRGGKRPRFDDNSSDDYSGRRGGGRRNRPPRPPAPTPKPREDWITINGPFTTTLPIPGGYWDTGKIMRIYGTPGAGRWTINLAKSKVWVFHFASEPTKGLVARTRHTNGAWEVGETYGGNPFRANTYFNVTMVNQPTHIEIHVNGAFFVNFNHRVPNPSRDYQGIDFQFVDISKVEFSR</sequence>
<reference evidence="6 7" key="1">
    <citation type="journal article" date="1998" name="Science">
        <title>Genome sequence of the nematode C. elegans: a platform for investigating biology.</title>
        <authorList>
            <consortium name="The C. elegans sequencing consortium"/>
            <person name="Sulson J.E."/>
            <person name="Waterston R."/>
        </authorList>
    </citation>
    <scope>NUCLEOTIDE SEQUENCE [LARGE SCALE GENOMIC DNA]</scope>
    <source>
        <strain evidence="6 7">Bristol N2</strain>
    </source>
</reference>
<dbReference type="eggNOG" id="KOG3587">
    <property type="taxonomic scope" value="Eukaryota"/>
</dbReference>
<dbReference type="CDD" id="cd00070">
    <property type="entry name" value="GLECT"/>
    <property type="match status" value="1"/>
</dbReference>
<feature type="region of interest" description="Disordered" evidence="3">
    <location>
        <begin position="34"/>
        <end position="91"/>
    </location>
</feature>
<dbReference type="GO" id="GO:0016936">
    <property type="term" value="F:galactoside binding"/>
    <property type="evidence" value="ECO:0000318"/>
    <property type="project" value="GO_Central"/>
</dbReference>
<dbReference type="SUPFAM" id="SSF49899">
    <property type="entry name" value="Concanavalin A-like lectins/glucanases"/>
    <property type="match status" value="1"/>
</dbReference>
<gene>
    <name evidence="6" type="ORF">CELE_F49F1.11</name>
    <name evidence="6 8" type="ORF">F49F1.11</name>
</gene>
<evidence type="ECO:0000256" key="1">
    <source>
        <dbReference type="ARBA" id="ARBA00022734"/>
    </source>
</evidence>
<dbReference type="InterPro" id="IPR044156">
    <property type="entry name" value="Galectin-like"/>
</dbReference>
<keyword evidence="7" id="KW-1185">Reference proteome</keyword>
<protein>
    <recommendedName>
        <fullName evidence="2">Galectin</fullName>
    </recommendedName>
</protein>
<dbReference type="GeneID" id="186067"/>
<feature type="chain" id="PRO_5004327100" description="Galectin" evidence="4">
    <location>
        <begin position="17"/>
        <end position="227"/>
    </location>
</feature>
<evidence type="ECO:0000256" key="3">
    <source>
        <dbReference type="SAM" id="MobiDB-lite"/>
    </source>
</evidence>
<name>Q9GZD8_CAEEL</name>
<keyword evidence="1 2" id="KW-0430">Lectin</keyword>
<dbReference type="KEGG" id="cel:CELE_F49F1.11"/>
<dbReference type="PANTHER" id="PTHR11346:SF116">
    <property type="entry name" value="GALECTIN"/>
    <property type="match status" value="1"/>
</dbReference>
<evidence type="ECO:0000259" key="5">
    <source>
        <dbReference type="PROSITE" id="PS51304"/>
    </source>
</evidence>
<dbReference type="CTD" id="186067"/>
<dbReference type="SMR" id="Q9GZD8"/>
<dbReference type="PANTHER" id="PTHR11346">
    <property type="entry name" value="GALECTIN"/>
    <property type="match status" value="1"/>
</dbReference>
<dbReference type="Bgee" id="WBGene00018651">
    <property type="expression patterns" value="Expressed in material anatomical entity and 1 other cell type or tissue"/>
</dbReference>
<dbReference type="RefSeq" id="NP_500492.2">
    <property type="nucleotide sequence ID" value="NM_068091.2"/>
</dbReference>
<dbReference type="FunFam" id="2.60.120.200:FF:000288">
    <property type="entry name" value="Galectin"/>
    <property type="match status" value="1"/>
</dbReference>
<dbReference type="Pfam" id="PF00337">
    <property type="entry name" value="Gal-bind_lectin"/>
    <property type="match status" value="1"/>
</dbReference>